<name>A0A382N3V0_9ZZZZ</name>
<protein>
    <submittedName>
        <fullName evidence="1">Uncharacterized protein</fullName>
    </submittedName>
</protein>
<feature type="non-terminal residue" evidence="1">
    <location>
        <position position="1"/>
    </location>
</feature>
<dbReference type="AlphaFoldDB" id="A0A382N3V0"/>
<evidence type="ECO:0000313" key="1">
    <source>
        <dbReference type="EMBL" id="SVC54442.1"/>
    </source>
</evidence>
<reference evidence="1" key="1">
    <citation type="submission" date="2018-05" db="EMBL/GenBank/DDBJ databases">
        <authorList>
            <person name="Lanie J.A."/>
            <person name="Ng W.-L."/>
            <person name="Kazmierczak K.M."/>
            <person name="Andrzejewski T.M."/>
            <person name="Davidsen T.M."/>
            <person name="Wayne K.J."/>
            <person name="Tettelin H."/>
            <person name="Glass J.I."/>
            <person name="Rusch D."/>
            <person name="Podicherti R."/>
            <person name="Tsui H.-C.T."/>
            <person name="Winkler M.E."/>
        </authorList>
    </citation>
    <scope>NUCLEOTIDE SEQUENCE</scope>
</reference>
<gene>
    <name evidence="1" type="ORF">METZ01_LOCUS307296</name>
</gene>
<organism evidence="1">
    <name type="scientific">marine metagenome</name>
    <dbReference type="NCBI Taxonomy" id="408172"/>
    <lineage>
        <taxon>unclassified sequences</taxon>
        <taxon>metagenomes</taxon>
        <taxon>ecological metagenomes</taxon>
    </lineage>
</organism>
<accession>A0A382N3V0</accession>
<sequence>VGHEGISEAFINGIGAIRLPNFWET</sequence>
<proteinExistence type="predicted"/>
<dbReference type="EMBL" id="UINC01097051">
    <property type="protein sequence ID" value="SVC54442.1"/>
    <property type="molecule type" value="Genomic_DNA"/>
</dbReference>